<comment type="caution">
    <text evidence="5">The sequence shown here is derived from an EMBL/GenBank/DDBJ whole genome shotgun (WGS) entry which is preliminary data.</text>
</comment>
<sequence>MLTHAYRNATKYSKSNSLQYAFAQSLLSKIKITDDSRVLDIGCGDGKITNQIAQQTKECVIGTDLSKIMTDHASETYKSQQNLKFVQMDASHNIFRNQFDLITSFNCLHWVKDQQAALRGISNAAAPNARVALLLSHRKSLYHEVLGDITSFPKWAPFFEGHTSPRSFFKVDEYKKILADTDLQVEDIIEEEMSYLFDSKTEIAQFFHAAGSQINQVPKDYQESFLEDFSNEFVSRSQLTEDGKVPMAFWCLQVLAFKPALNPLKLIRDQLFSQIDNAMVI</sequence>
<dbReference type="Gene3D" id="3.40.50.150">
    <property type="entry name" value="Vaccinia Virus protein VP39"/>
    <property type="match status" value="1"/>
</dbReference>
<evidence type="ECO:0000313" key="5">
    <source>
        <dbReference type="EMBL" id="TID40699.1"/>
    </source>
</evidence>
<keyword evidence="6" id="KW-1185">Reference proteome</keyword>
<proteinExistence type="predicted"/>
<keyword evidence="1 5" id="KW-0489">Methyltransferase</keyword>
<evidence type="ECO:0000313" key="7">
    <source>
        <dbReference type="Proteomes" id="UP000306421"/>
    </source>
</evidence>
<evidence type="ECO:0000259" key="3">
    <source>
        <dbReference type="Pfam" id="PF13649"/>
    </source>
</evidence>
<dbReference type="EMBL" id="QFGG01000011">
    <property type="protein sequence ID" value="TID40699.1"/>
    <property type="molecule type" value="Genomic_DNA"/>
</dbReference>
<dbReference type="Pfam" id="PF13649">
    <property type="entry name" value="Methyltransf_25"/>
    <property type="match status" value="1"/>
</dbReference>
<accession>A0AB38N5C4</accession>
<dbReference type="RefSeq" id="WP_108294145.1">
    <property type="nucleotide sequence ID" value="NZ_JAWVLH010000013.1"/>
</dbReference>
<dbReference type="EMBL" id="QCXM01000010">
    <property type="protein sequence ID" value="PUT46459.1"/>
    <property type="molecule type" value="Genomic_DNA"/>
</dbReference>
<dbReference type="AlphaFoldDB" id="A0AB38N5C4"/>
<dbReference type="Proteomes" id="UP000306421">
    <property type="component" value="Unassembled WGS sequence"/>
</dbReference>
<gene>
    <name evidence="4" type="ORF">DB745_10130</name>
    <name evidence="5" type="ORF">DIZ81_11240</name>
</gene>
<dbReference type="PANTHER" id="PTHR43861:SF1">
    <property type="entry name" value="TRANS-ACONITATE 2-METHYLTRANSFERASE"/>
    <property type="match status" value="1"/>
</dbReference>
<dbReference type="CDD" id="cd02440">
    <property type="entry name" value="AdoMet_MTases"/>
    <property type="match status" value="1"/>
</dbReference>
<feature type="domain" description="Methyltransferase" evidence="3">
    <location>
        <begin position="38"/>
        <end position="127"/>
    </location>
</feature>
<reference evidence="4 6" key="1">
    <citation type="submission" date="2018-04" db="EMBL/GenBank/DDBJ databases">
        <title>Whole genome sequence comparison of clinical and drinking water Legionella pneumophila isolates associated with the Flint Water Crisis.</title>
        <authorList>
            <person name="Garner E."/>
            <person name="Brown C."/>
            <person name="Schwake O."/>
            <person name="Coil D."/>
            <person name="Jospin G."/>
            <person name="Eisen J."/>
            <person name="Edwards M."/>
            <person name="Pruden A."/>
        </authorList>
    </citation>
    <scope>NUCLEOTIDE SEQUENCE [LARGE SCALE GENOMIC DNA]</scope>
    <source>
        <strain evidence="4 6">Genessee03</strain>
    </source>
</reference>
<dbReference type="Proteomes" id="UP000251035">
    <property type="component" value="Unassembled WGS sequence"/>
</dbReference>
<keyword evidence="2" id="KW-0808">Transferase</keyword>
<evidence type="ECO:0000256" key="2">
    <source>
        <dbReference type="ARBA" id="ARBA00022679"/>
    </source>
</evidence>
<dbReference type="SUPFAM" id="SSF53335">
    <property type="entry name" value="S-adenosyl-L-methionine-dependent methyltransferases"/>
    <property type="match status" value="1"/>
</dbReference>
<dbReference type="InterPro" id="IPR029063">
    <property type="entry name" value="SAM-dependent_MTases_sf"/>
</dbReference>
<dbReference type="GO" id="GO:0008168">
    <property type="term" value="F:methyltransferase activity"/>
    <property type="evidence" value="ECO:0007669"/>
    <property type="project" value="UniProtKB-KW"/>
</dbReference>
<protein>
    <submittedName>
        <fullName evidence="5">Methyltransferase domain-containing protein</fullName>
    </submittedName>
</protein>
<evidence type="ECO:0000313" key="4">
    <source>
        <dbReference type="EMBL" id="PUT46459.1"/>
    </source>
</evidence>
<evidence type="ECO:0000256" key="1">
    <source>
        <dbReference type="ARBA" id="ARBA00022603"/>
    </source>
</evidence>
<evidence type="ECO:0000313" key="6">
    <source>
        <dbReference type="Proteomes" id="UP000251035"/>
    </source>
</evidence>
<dbReference type="GO" id="GO:0032259">
    <property type="term" value="P:methylation"/>
    <property type="evidence" value="ECO:0007669"/>
    <property type="project" value="UniProtKB-KW"/>
</dbReference>
<dbReference type="InterPro" id="IPR041698">
    <property type="entry name" value="Methyltransf_25"/>
</dbReference>
<organism evidence="5 7">
    <name type="scientific">Legionella taurinensis</name>
    <dbReference type="NCBI Taxonomy" id="70611"/>
    <lineage>
        <taxon>Bacteria</taxon>
        <taxon>Pseudomonadati</taxon>
        <taxon>Pseudomonadota</taxon>
        <taxon>Gammaproteobacteria</taxon>
        <taxon>Legionellales</taxon>
        <taxon>Legionellaceae</taxon>
        <taxon>Legionella</taxon>
    </lineage>
</organism>
<dbReference type="PANTHER" id="PTHR43861">
    <property type="entry name" value="TRANS-ACONITATE 2-METHYLTRANSFERASE-RELATED"/>
    <property type="match status" value="1"/>
</dbReference>
<name>A0AB38N5C4_9GAMM</name>
<reference evidence="5 7" key="2">
    <citation type="submission" date="2018-04" db="EMBL/GenBank/DDBJ databases">
        <title>Whole genome sequence comparison of clinical and drinking water Legionella pneumophila isolates.</title>
        <authorList>
            <person name="Garner E."/>
        </authorList>
    </citation>
    <scope>NUCLEOTIDE SEQUENCE [LARGE SCALE GENOMIC DNA]</scope>
    <source>
        <strain evidence="5 7">WH02</strain>
    </source>
</reference>